<dbReference type="Proteomes" id="UP001235849">
    <property type="component" value="Unassembled WGS sequence"/>
</dbReference>
<evidence type="ECO:0000256" key="2">
    <source>
        <dbReference type="SAM" id="Coils"/>
    </source>
</evidence>
<comment type="similarity">
    <text evidence="1">Belongs to the PspA/Vipp/IM30 family.</text>
</comment>
<proteinExistence type="inferred from homology"/>
<feature type="coiled-coil region" evidence="2">
    <location>
        <begin position="54"/>
        <end position="81"/>
    </location>
</feature>
<name>A0ABT7B0I1_9CYAN</name>
<keyword evidence="5" id="KW-1185">Reference proteome</keyword>
<reference evidence="4 5" key="1">
    <citation type="submission" date="2023-01" db="EMBL/GenBank/DDBJ databases">
        <title>Novel diversity within Roseofilum (Cyanobacteria; Desertifilaceae) from marine benthic mats with descriptions of four novel species.</title>
        <authorList>
            <person name="Wang Y."/>
            <person name="Berthold D.E."/>
            <person name="Hu J."/>
            <person name="Lefler F.W."/>
            <person name="Laughinghouse H.D. IV."/>
        </authorList>
    </citation>
    <scope>NUCLEOTIDE SEQUENCE [LARGE SCALE GENOMIC DNA]</scope>
    <source>
        <strain evidence="4 5">BLCC-M114</strain>
    </source>
</reference>
<feature type="coiled-coil region" evidence="2">
    <location>
        <begin position="108"/>
        <end position="149"/>
    </location>
</feature>
<protein>
    <submittedName>
        <fullName evidence="4">PspA/IM30 family protein</fullName>
    </submittedName>
</protein>
<evidence type="ECO:0000313" key="4">
    <source>
        <dbReference type="EMBL" id="MDJ1172678.1"/>
    </source>
</evidence>
<dbReference type="Pfam" id="PF04012">
    <property type="entry name" value="PspA_IM30"/>
    <property type="match status" value="1"/>
</dbReference>
<dbReference type="InterPro" id="IPR007157">
    <property type="entry name" value="PspA_VIPP1"/>
</dbReference>
<gene>
    <name evidence="4" type="ORF">PMG25_01060</name>
</gene>
<feature type="compositionally biased region" description="Basic and acidic residues" evidence="3">
    <location>
        <begin position="244"/>
        <end position="253"/>
    </location>
</feature>
<dbReference type="RefSeq" id="WP_283765060.1">
    <property type="nucleotide sequence ID" value="NZ_JAQOSO010000003.1"/>
</dbReference>
<accession>A0ABT7B0I1</accession>
<comment type="caution">
    <text evidence="4">The sequence shown here is derived from an EMBL/GenBank/DDBJ whole genome shotgun (WGS) entry which is preliminary data.</text>
</comment>
<dbReference type="PANTHER" id="PTHR31088">
    <property type="entry name" value="MEMBRANE-ASSOCIATED PROTEIN VIPP1, CHLOROPLASTIC"/>
    <property type="match status" value="1"/>
</dbReference>
<sequence>MGLFDRISRVLRANVNDLVSKAEDPEKILEQSIIDMQEDLVQLRQAVASAIASQKKSQQQFNTAQNEANKWQQRAQLALQKGDENLAREALQRKKAQADNANTIKVSLDQQTAQVDTLKKNLMQLESKISEAKTKKDMLKARLSAAKAQENLQNTVSNMGTSSSLAAFDRMEEKVLQMEARSQAAYEIGGTGVEEQFAALEGSDVDDELAAMKAQLSGASPNQGALPEGSSSSSSTPPVDDELEQLRRELDKS</sequence>
<dbReference type="EMBL" id="JAQOSO010000003">
    <property type="protein sequence ID" value="MDJ1172678.1"/>
    <property type="molecule type" value="Genomic_DNA"/>
</dbReference>
<dbReference type="PANTHER" id="PTHR31088:SF6">
    <property type="entry name" value="PHAGE SHOCK PROTEIN A"/>
    <property type="match status" value="1"/>
</dbReference>
<feature type="region of interest" description="Disordered" evidence="3">
    <location>
        <begin position="212"/>
        <end position="253"/>
    </location>
</feature>
<keyword evidence="2" id="KW-0175">Coiled coil</keyword>
<evidence type="ECO:0000256" key="1">
    <source>
        <dbReference type="ARBA" id="ARBA00043985"/>
    </source>
</evidence>
<evidence type="ECO:0000256" key="3">
    <source>
        <dbReference type="SAM" id="MobiDB-lite"/>
    </source>
</evidence>
<organism evidence="4 5">
    <name type="scientific">Roseofilum capinflatum BLCC-M114</name>
    <dbReference type="NCBI Taxonomy" id="3022440"/>
    <lineage>
        <taxon>Bacteria</taxon>
        <taxon>Bacillati</taxon>
        <taxon>Cyanobacteriota</taxon>
        <taxon>Cyanophyceae</taxon>
        <taxon>Desertifilales</taxon>
        <taxon>Desertifilaceae</taxon>
        <taxon>Roseofilum</taxon>
        <taxon>Roseofilum capinflatum</taxon>
    </lineage>
</organism>
<evidence type="ECO:0000313" key="5">
    <source>
        <dbReference type="Proteomes" id="UP001235849"/>
    </source>
</evidence>